<evidence type="ECO:0000256" key="1">
    <source>
        <dbReference type="SAM" id="Phobius"/>
    </source>
</evidence>
<reference evidence="2 3" key="1">
    <citation type="submission" date="2019-03" db="EMBL/GenBank/DDBJ databases">
        <title>Genomic Encyclopedia of Archaeal and Bacterial Type Strains, Phase II (KMG-II): from individual species to whole genera.</title>
        <authorList>
            <person name="Goeker M."/>
        </authorList>
    </citation>
    <scope>NUCLEOTIDE SEQUENCE [LARGE SCALE GENOMIC DNA]</scope>
    <source>
        <strain evidence="2 3">DSM 28353</strain>
    </source>
</reference>
<protein>
    <submittedName>
        <fullName evidence="2">Uncharacterized protein</fullName>
    </submittedName>
</protein>
<organism evidence="2 3">
    <name type="scientific">Sphingobacterium yanglingense</name>
    <dbReference type="NCBI Taxonomy" id="1437280"/>
    <lineage>
        <taxon>Bacteria</taxon>
        <taxon>Pseudomonadati</taxon>
        <taxon>Bacteroidota</taxon>
        <taxon>Sphingobacteriia</taxon>
        <taxon>Sphingobacteriales</taxon>
        <taxon>Sphingobacteriaceae</taxon>
        <taxon>Sphingobacterium</taxon>
    </lineage>
</organism>
<accession>A0A4R6WAC5</accession>
<dbReference type="EMBL" id="SNYV01000018">
    <property type="protein sequence ID" value="TDQ73825.1"/>
    <property type="molecule type" value="Genomic_DNA"/>
</dbReference>
<feature type="transmembrane region" description="Helical" evidence="1">
    <location>
        <begin position="6"/>
        <end position="31"/>
    </location>
</feature>
<proteinExistence type="predicted"/>
<gene>
    <name evidence="2" type="ORF">CLV99_4262</name>
</gene>
<sequence>MNCVGLVFAHITTSWYIAVSGLLGGLAGGLFS</sequence>
<keyword evidence="1" id="KW-1133">Transmembrane helix</keyword>
<dbReference type="Proteomes" id="UP000295292">
    <property type="component" value="Unassembled WGS sequence"/>
</dbReference>
<keyword evidence="1" id="KW-0472">Membrane</keyword>
<evidence type="ECO:0000313" key="2">
    <source>
        <dbReference type="EMBL" id="TDQ73825.1"/>
    </source>
</evidence>
<keyword evidence="3" id="KW-1185">Reference proteome</keyword>
<comment type="caution">
    <text evidence="2">The sequence shown here is derived from an EMBL/GenBank/DDBJ whole genome shotgun (WGS) entry which is preliminary data.</text>
</comment>
<dbReference type="AlphaFoldDB" id="A0A4R6WAC5"/>
<name>A0A4R6WAC5_9SPHI</name>
<evidence type="ECO:0000313" key="3">
    <source>
        <dbReference type="Proteomes" id="UP000295292"/>
    </source>
</evidence>
<keyword evidence="1" id="KW-0812">Transmembrane</keyword>